<dbReference type="InterPro" id="IPR036361">
    <property type="entry name" value="SAP_dom_sf"/>
</dbReference>
<organism evidence="10 11">
    <name type="scientific">Fasciola hepatica</name>
    <name type="common">Liver fluke</name>
    <dbReference type="NCBI Taxonomy" id="6192"/>
    <lineage>
        <taxon>Eukaryota</taxon>
        <taxon>Metazoa</taxon>
        <taxon>Spiralia</taxon>
        <taxon>Lophotrochozoa</taxon>
        <taxon>Platyhelminthes</taxon>
        <taxon>Trematoda</taxon>
        <taxon>Digenea</taxon>
        <taxon>Plagiorchiida</taxon>
        <taxon>Echinostomata</taxon>
        <taxon>Echinostomatoidea</taxon>
        <taxon>Fasciolidae</taxon>
        <taxon>Fasciola</taxon>
    </lineage>
</organism>
<reference evidence="10" key="1">
    <citation type="submission" date="2019-03" db="EMBL/GenBank/DDBJ databases">
        <title>Improved annotation for the trematode Fasciola hepatica.</title>
        <authorList>
            <person name="Choi Y.-J."/>
            <person name="Martin J."/>
            <person name="Mitreva M."/>
        </authorList>
    </citation>
    <scope>NUCLEOTIDE SEQUENCE [LARGE SCALE GENOMIC DNA]</scope>
</reference>
<evidence type="ECO:0000256" key="2">
    <source>
        <dbReference type="ARBA" id="ARBA00022737"/>
    </source>
</evidence>
<keyword evidence="5" id="KW-0804">Transcription</keyword>
<feature type="region of interest" description="Disordered" evidence="8">
    <location>
        <begin position="331"/>
        <end position="385"/>
    </location>
</feature>
<dbReference type="GO" id="GO:0005634">
    <property type="term" value="C:nucleus"/>
    <property type="evidence" value="ECO:0007669"/>
    <property type="project" value="UniProtKB-SubCell"/>
</dbReference>
<feature type="compositionally biased region" description="Polar residues" evidence="8">
    <location>
        <begin position="333"/>
        <end position="342"/>
    </location>
</feature>
<dbReference type="InterPro" id="IPR043451">
    <property type="entry name" value="Myocardin-like"/>
</dbReference>
<name>A0A4E0RGI8_FASHE</name>
<evidence type="ECO:0000256" key="8">
    <source>
        <dbReference type="SAM" id="MobiDB-lite"/>
    </source>
</evidence>
<comment type="subcellular location">
    <subcellularLocation>
        <location evidence="1">Nucleus</location>
    </subcellularLocation>
</comment>
<feature type="compositionally biased region" description="Low complexity" evidence="8">
    <location>
        <begin position="23"/>
        <end position="34"/>
    </location>
</feature>
<dbReference type="InterPro" id="IPR004018">
    <property type="entry name" value="RPEL_repeat"/>
</dbReference>
<feature type="compositionally biased region" description="Polar residues" evidence="8">
    <location>
        <begin position="10"/>
        <end position="22"/>
    </location>
</feature>
<keyword evidence="6" id="KW-0539">Nucleus</keyword>
<dbReference type="PROSITE" id="PS50800">
    <property type="entry name" value="SAP"/>
    <property type="match status" value="1"/>
</dbReference>
<dbReference type="Gene3D" id="6.10.140.2040">
    <property type="match status" value="1"/>
</dbReference>
<dbReference type="Pfam" id="PF02037">
    <property type="entry name" value="SAP"/>
    <property type="match status" value="1"/>
</dbReference>
<dbReference type="GO" id="GO:0045944">
    <property type="term" value="P:positive regulation of transcription by RNA polymerase II"/>
    <property type="evidence" value="ECO:0007669"/>
    <property type="project" value="TreeGrafter"/>
</dbReference>
<evidence type="ECO:0000313" key="10">
    <source>
        <dbReference type="EMBL" id="THD26783.1"/>
    </source>
</evidence>
<evidence type="ECO:0000256" key="5">
    <source>
        <dbReference type="ARBA" id="ARBA00023163"/>
    </source>
</evidence>
<dbReference type="PANTHER" id="PTHR22793:SF12">
    <property type="entry name" value="MYOCARDIN-RELATED TRANSCRIPTION FACTOR, ISOFORM H"/>
    <property type="match status" value="1"/>
</dbReference>
<feature type="region of interest" description="Disordered" evidence="8">
    <location>
        <begin position="891"/>
        <end position="939"/>
    </location>
</feature>
<feature type="repeat" description="RPEL" evidence="7">
    <location>
        <begin position="132"/>
        <end position="157"/>
    </location>
</feature>
<feature type="compositionally biased region" description="Polar residues" evidence="8">
    <location>
        <begin position="359"/>
        <end position="385"/>
    </location>
</feature>
<evidence type="ECO:0000256" key="3">
    <source>
        <dbReference type="ARBA" id="ARBA00023015"/>
    </source>
</evidence>
<proteinExistence type="predicted"/>
<accession>A0A4E0RGI8</accession>
<sequence>MAKSRHRSPQSESMSSDSFARKSTSPQSSTEVSSLQVNRLKNKEALERRLKCRPPIKQLVNQGILPNPYISHPDKVRQLQRAKTSDLLKQKIEKRPDRQSLVNRRIIREEKPGTSPYINEQCRKLEKCRLKTSLSSKLTARPGSLELIEKGVLQVDPGVDSLIRCGSLQYPRVEPPYCAGDHLFTVTQSIPTPPPLPVTKSTKGAASVVISCMCSSTAAISTALTSCAGLQRHSVAGKHVVGASNSRSMKDETVISKYGALVFHNYCPKSFDSVNPPASSSFLEKQRAREAQQADLLRLQDTAFAHHLVQKELCELAIRRPPHQDDVTIEAHSVSSTGSHFTQQSQSDQSHSLSVSNSPSQPDSVSIKQSPSSFTPQTLSESYSGGQSMNWLTDATNSMVFVLDTQSDGFGSESGSTGGTLAQLNKTQLRAECRERNLPRSGVKAALIRQLEPHSDEILSKYFSSPTTPISYDVPDRSPAPQMAPFHSLQSVSISPNGGPLSHSQPLQSAYPPPPPVWTAPVPSAGTVFTVSPSQWPLPTVSHAAGILVCPSAQTVQPVVRTAASLNTTPTTLLIAPQPALPFSSPTEIRHSNSAPFFTEMNGAISVPTHGSETVTQSLGHWSSVPSTSLIPVQFEAGSLSTNAAPNPHPIGMYLGMVQAPMLSGGAGVLNKPTIYLTSNVLSLAQATDILCKAVSTASPVCTTTTSAVFSTGQTLPSPTDNGWLFAHTSSFDSENRTVTESGAFHFNSRMLQSTHQTGASGDHTSSVELPSLGQIQNMWLRIRELRRVIAKAQESVASSSESSVMGRNSAQIQQLKSEHERLVTLFRLVIIARIDALNWGALIKNTLSSADLQVELKLMQYYLRILGGDTVAAEGGSVFTSGPRLRRASSPLLEGKTVSEQHGSIPKPTDLLDVAHETSSGPLTSTPRSESSLNQSIASCTETLSPSSWFNGSRAAEFNRGRSSPTHNPPNVPVPMDDMFTPGESSEPPSSPMTTDVLFELWDSVAKDNAQLIQTDTQNADVHCSSLPESLRHGSCGSSAKMDNHHFQCDTDDIIHQPMSTEPFDPPDNQMHANKIDVRHPFDLNRPICSVGNDQMKHSSDRTHQPSLSVAHPLLDDSVSRDTDTLHSPAAPSTVAVDVDWSSLISSSCLFPLHAQTERACTDPGYPMIDNSELSHMVSVSNAAIASHSSPLFHDLMDTADSALGLSPLVANWTGEA</sequence>
<protein>
    <recommendedName>
        <fullName evidence="9">SAP domain-containing protein</fullName>
    </recommendedName>
</protein>
<dbReference type="PROSITE" id="PS51073">
    <property type="entry name" value="RPEL"/>
    <property type="match status" value="3"/>
</dbReference>
<feature type="repeat" description="RPEL" evidence="7">
    <location>
        <begin position="44"/>
        <end position="69"/>
    </location>
</feature>
<keyword evidence="2" id="KW-0677">Repeat</keyword>
<comment type="caution">
    <text evidence="10">The sequence shown here is derived from an EMBL/GenBank/DDBJ whole genome shotgun (WGS) entry which is preliminary data.</text>
</comment>
<evidence type="ECO:0000256" key="6">
    <source>
        <dbReference type="ARBA" id="ARBA00023242"/>
    </source>
</evidence>
<feature type="region of interest" description="Disordered" evidence="8">
    <location>
        <begin position="1"/>
        <end position="38"/>
    </location>
</feature>
<dbReference type="SMART" id="SM00513">
    <property type="entry name" value="SAP"/>
    <property type="match status" value="1"/>
</dbReference>
<dbReference type="Gene3D" id="1.10.720.30">
    <property type="entry name" value="SAP domain"/>
    <property type="match status" value="1"/>
</dbReference>
<keyword evidence="11" id="KW-1185">Reference proteome</keyword>
<dbReference type="AlphaFoldDB" id="A0A4E0RGI8"/>
<dbReference type="EMBL" id="JXXN02000628">
    <property type="protein sequence ID" value="THD26783.1"/>
    <property type="molecule type" value="Genomic_DNA"/>
</dbReference>
<keyword evidence="4" id="KW-0175">Coiled coil</keyword>
<gene>
    <name evidence="10" type="ORF">D915_002345</name>
</gene>
<feature type="repeat" description="RPEL" evidence="7">
    <location>
        <begin position="86"/>
        <end position="111"/>
    </location>
</feature>
<feature type="domain" description="SAP" evidence="9">
    <location>
        <begin position="421"/>
        <end position="455"/>
    </location>
</feature>
<dbReference type="Gene3D" id="6.10.150.10">
    <property type="match status" value="1"/>
</dbReference>
<feature type="region of interest" description="Disordered" evidence="8">
    <location>
        <begin position="958"/>
        <end position="994"/>
    </location>
</feature>
<evidence type="ECO:0000259" key="9">
    <source>
        <dbReference type="PROSITE" id="PS50800"/>
    </source>
</evidence>
<dbReference type="Proteomes" id="UP000230066">
    <property type="component" value="Unassembled WGS sequence"/>
</dbReference>
<dbReference type="SMART" id="SM00707">
    <property type="entry name" value="RPEL"/>
    <property type="match status" value="3"/>
</dbReference>
<evidence type="ECO:0000256" key="1">
    <source>
        <dbReference type="ARBA" id="ARBA00004123"/>
    </source>
</evidence>
<evidence type="ECO:0000313" key="11">
    <source>
        <dbReference type="Proteomes" id="UP000230066"/>
    </source>
</evidence>
<evidence type="ECO:0000256" key="4">
    <source>
        <dbReference type="ARBA" id="ARBA00023054"/>
    </source>
</evidence>
<dbReference type="PANTHER" id="PTHR22793">
    <property type="entry name" value="MYOCARDIN-RELATED TRANSCRIPTION FACTOR-RELATED"/>
    <property type="match status" value="1"/>
</dbReference>
<dbReference type="GO" id="GO:0003713">
    <property type="term" value="F:transcription coactivator activity"/>
    <property type="evidence" value="ECO:0007669"/>
    <property type="project" value="TreeGrafter"/>
</dbReference>
<evidence type="ECO:0000256" key="7">
    <source>
        <dbReference type="PROSITE-ProRule" id="PRU00401"/>
    </source>
</evidence>
<keyword evidence="3" id="KW-0805">Transcription regulation</keyword>
<feature type="compositionally biased region" description="Low complexity" evidence="8">
    <location>
        <begin position="343"/>
        <end position="358"/>
    </location>
</feature>
<feature type="compositionally biased region" description="Polar residues" evidence="8">
    <location>
        <begin position="918"/>
        <end position="939"/>
    </location>
</feature>
<dbReference type="InterPro" id="IPR003034">
    <property type="entry name" value="SAP_dom"/>
</dbReference>